<gene>
    <name evidence="1" type="ORF">Pyn_04986</name>
</gene>
<reference evidence="1 2" key="1">
    <citation type="submission" date="2018-02" db="EMBL/GenBank/DDBJ databases">
        <title>Draft genome of wild Prunus yedoensis var. nudiflora.</title>
        <authorList>
            <person name="Baek S."/>
            <person name="Kim J.-H."/>
            <person name="Choi K."/>
            <person name="Kim G.-B."/>
            <person name="Cho A."/>
            <person name="Jang H."/>
            <person name="Shin C.-H."/>
            <person name="Yu H.-J."/>
            <person name="Mun J.-H."/>
        </authorList>
    </citation>
    <scope>NUCLEOTIDE SEQUENCE [LARGE SCALE GENOMIC DNA]</scope>
    <source>
        <strain evidence="2">cv. Jeju island</strain>
        <tissue evidence="1">Leaf</tissue>
    </source>
</reference>
<evidence type="ECO:0000313" key="2">
    <source>
        <dbReference type="Proteomes" id="UP000250321"/>
    </source>
</evidence>
<dbReference type="Proteomes" id="UP000250321">
    <property type="component" value="Unassembled WGS sequence"/>
</dbReference>
<protein>
    <submittedName>
        <fullName evidence="1">Uncharacterized protein</fullName>
    </submittedName>
</protein>
<organism evidence="1 2">
    <name type="scientific">Prunus yedoensis var. nudiflora</name>
    <dbReference type="NCBI Taxonomy" id="2094558"/>
    <lineage>
        <taxon>Eukaryota</taxon>
        <taxon>Viridiplantae</taxon>
        <taxon>Streptophyta</taxon>
        <taxon>Embryophyta</taxon>
        <taxon>Tracheophyta</taxon>
        <taxon>Spermatophyta</taxon>
        <taxon>Magnoliopsida</taxon>
        <taxon>eudicotyledons</taxon>
        <taxon>Gunneridae</taxon>
        <taxon>Pentapetalae</taxon>
        <taxon>rosids</taxon>
        <taxon>fabids</taxon>
        <taxon>Rosales</taxon>
        <taxon>Rosaceae</taxon>
        <taxon>Amygdaloideae</taxon>
        <taxon>Amygdaleae</taxon>
        <taxon>Prunus</taxon>
    </lineage>
</organism>
<sequence>MALLASFVASPSAKSISRFRASAKANRMIRDSRSSQAPRGCICGQSREKIDTRGVEALQAVKDMFPRISNSELMAPVDNVAVSTRN</sequence>
<dbReference type="EMBL" id="PJQY01003510">
    <property type="protein sequence ID" value="PQM36853.1"/>
    <property type="molecule type" value="Genomic_DNA"/>
</dbReference>
<comment type="caution">
    <text evidence="1">The sequence shown here is derived from an EMBL/GenBank/DDBJ whole genome shotgun (WGS) entry which is preliminary data.</text>
</comment>
<dbReference type="OrthoDB" id="14833at2759"/>
<dbReference type="STRING" id="2094558.A0A314UH38"/>
<evidence type="ECO:0000313" key="1">
    <source>
        <dbReference type="EMBL" id="PQM36853.1"/>
    </source>
</evidence>
<keyword evidence="2" id="KW-1185">Reference proteome</keyword>
<name>A0A314UH38_PRUYE</name>
<dbReference type="AlphaFoldDB" id="A0A314UH38"/>
<proteinExistence type="predicted"/>
<accession>A0A314UH38</accession>